<feature type="non-terminal residue" evidence="2">
    <location>
        <position position="1"/>
    </location>
</feature>
<proteinExistence type="predicted"/>
<reference evidence="2" key="1">
    <citation type="submission" date="2015-11" db="EMBL/GenBank/DDBJ databases">
        <title>De novo transcriptome assembly of four potential Pierce s Disease insect vectors from Arizona vineyards.</title>
        <authorList>
            <person name="Tassone E.E."/>
        </authorList>
    </citation>
    <scope>NUCLEOTIDE SEQUENCE</scope>
</reference>
<gene>
    <name evidence="2" type="ORF">g.5530</name>
</gene>
<evidence type="ECO:0000313" key="2">
    <source>
        <dbReference type="EMBL" id="JAS95739.1"/>
    </source>
</evidence>
<evidence type="ECO:0000256" key="1">
    <source>
        <dbReference type="SAM" id="MobiDB-lite"/>
    </source>
</evidence>
<name>A0A1B6J9D6_9HEMI</name>
<organism evidence="2">
    <name type="scientific">Homalodisca liturata</name>
    <dbReference type="NCBI Taxonomy" id="320908"/>
    <lineage>
        <taxon>Eukaryota</taxon>
        <taxon>Metazoa</taxon>
        <taxon>Ecdysozoa</taxon>
        <taxon>Arthropoda</taxon>
        <taxon>Hexapoda</taxon>
        <taxon>Insecta</taxon>
        <taxon>Pterygota</taxon>
        <taxon>Neoptera</taxon>
        <taxon>Paraneoptera</taxon>
        <taxon>Hemiptera</taxon>
        <taxon>Auchenorrhyncha</taxon>
        <taxon>Membracoidea</taxon>
        <taxon>Cicadellidae</taxon>
        <taxon>Cicadellinae</taxon>
        <taxon>Proconiini</taxon>
        <taxon>Homalodisca</taxon>
    </lineage>
</organism>
<accession>A0A1B6J9D6</accession>
<dbReference type="AlphaFoldDB" id="A0A1B6J9D6"/>
<feature type="non-terminal residue" evidence="2">
    <location>
        <position position="181"/>
    </location>
</feature>
<dbReference type="EMBL" id="GECU01011967">
    <property type="protein sequence ID" value="JAS95739.1"/>
    <property type="molecule type" value="Transcribed_RNA"/>
</dbReference>
<protein>
    <submittedName>
        <fullName evidence="2">Uncharacterized protein</fullName>
    </submittedName>
</protein>
<sequence length="181" mass="19396">NTKNVAFLPQERNPALLDISQYGLVPTDSITIYSNPSYPHMVTPPGVDKLLLKDVINRGKVGGTKYPIVSRFLIGLNDALRKRKTCKSEGGGNKCDEGYTEVDAVGLAKKNKSQEKSSSTAASSEKNKQGDGNDSGYENDDSLSSQESDSGTGGRSRRHGVRSASLIGEPESAEDANTKYP</sequence>
<feature type="region of interest" description="Disordered" evidence="1">
    <location>
        <begin position="107"/>
        <end position="181"/>
    </location>
</feature>